<evidence type="ECO:0000256" key="1">
    <source>
        <dbReference type="SAM" id="MobiDB-lite"/>
    </source>
</evidence>
<protein>
    <submittedName>
        <fullName evidence="2">Uncharacterized protein</fullName>
    </submittedName>
</protein>
<dbReference type="Proteomes" id="UP000664203">
    <property type="component" value="Unassembled WGS sequence"/>
</dbReference>
<keyword evidence="3" id="KW-1185">Reference proteome</keyword>
<feature type="compositionally biased region" description="Basic residues" evidence="1">
    <location>
        <begin position="488"/>
        <end position="498"/>
    </location>
</feature>
<dbReference type="EMBL" id="CAJPDR010000786">
    <property type="protein sequence ID" value="CAF9942661.1"/>
    <property type="molecule type" value="Genomic_DNA"/>
</dbReference>
<proteinExistence type="predicted"/>
<organism evidence="2 3">
    <name type="scientific">Alectoria fallacina</name>
    <dbReference type="NCBI Taxonomy" id="1903189"/>
    <lineage>
        <taxon>Eukaryota</taxon>
        <taxon>Fungi</taxon>
        <taxon>Dikarya</taxon>
        <taxon>Ascomycota</taxon>
        <taxon>Pezizomycotina</taxon>
        <taxon>Lecanoromycetes</taxon>
        <taxon>OSLEUM clade</taxon>
        <taxon>Lecanoromycetidae</taxon>
        <taxon>Lecanorales</taxon>
        <taxon>Lecanorineae</taxon>
        <taxon>Parmeliaceae</taxon>
        <taxon>Alectoria</taxon>
    </lineage>
</organism>
<accession>A0A8H3PJ64</accession>
<evidence type="ECO:0000313" key="2">
    <source>
        <dbReference type="EMBL" id="CAF9942661.1"/>
    </source>
</evidence>
<feature type="region of interest" description="Disordered" evidence="1">
    <location>
        <begin position="477"/>
        <end position="498"/>
    </location>
</feature>
<feature type="compositionally biased region" description="Polar residues" evidence="1">
    <location>
        <begin position="8"/>
        <end position="24"/>
    </location>
</feature>
<feature type="compositionally biased region" description="Polar residues" evidence="1">
    <location>
        <begin position="264"/>
        <end position="276"/>
    </location>
</feature>
<gene>
    <name evidence="2" type="ORF">ALECFALPRED_009883</name>
</gene>
<feature type="compositionally biased region" description="Polar residues" evidence="1">
    <location>
        <begin position="70"/>
        <end position="84"/>
    </location>
</feature>
<name>A0A8H3PJ64_9LECA</name>
<feature type="compositionally biased region" description="Basic and acidic residues" evidence="1">
    <location>
        <begin position="40"/>
        <end position="69"/>
    </location>
</feature>
<feature type="region of interest" description="Disordered" evidence="1">
    <location>
        <begin position="1"/>
        <end position="88"/>
    </location>
</feature>
<reference evidence="2" key="1">
    <citation type="submission" date="2021-03" db="EMBL/GenBank/DDBJ databases">
        <authorList>
            <person name="Tagirdzhanova G."/>
        </authorList>
    </citation>
    <scope>NUCLEOTIDE SEQUENCE</scope>
</reference>
<sequence>MSERHVDLSSQILHRSSASESSPYANDGSGSRRNKSRKRSRDDIAEDQAKAPRKFARLDDDHHSEREEPQQPSNHEANTSNPLQEQEFVDGPGRIVFIDERGKRCPAICFNKALLCTFTQIAEDSREIRDRIGAIQKAKLELEKIESSVQSDDLREAKIKVEEAMKIQKDIEAGISELVEARQRCDSLAQEDKWSQLRLENGREVARFVIEQILNTENLLNIPKPKAQGPVEVKNNASAKPAPMAVPEKTADDTQEPNVPDRSPATSTTGLHSPNSTDERSTPRQLALRHLRWAAEELDYRKGQFDLMQEEYGQAAAADRMHHQRQHPDRRVSTTQTDVDLRGLQKKRLFTRKVIEAEEAYDRAEQHAEDLGLGDILADPHAYYWGENYNEFSPRPTPESPSMFPVDRPRIESWMAAVPDSAVADPQRQEDAQLVGSDEWEAKSVEIFDSVSVVACDMYRKKIDKWQEIAGRWREGEAEGRLPGNVRRNPRRRCRGTR</sequence>
<dbReference type="OrthoDB" id="5391053at2759"/>
<dbReference type="AlphaFoldDB" id="A0A8H3PJ64"/>
<evidence type="ECO:0000313" key="3">
    <source>
        <dbReference type="Proteomes" id="UP000664203"/>
    </source>
</evidence>
<feature type="region of interest" description="Disordered" evidence="1">
    <location>
        <begin position="222"/>
        <end position="284"/>
    </location>
</feature>
<comment type="caution">
    <text evidence="2">The sequence shown here is derived from an EMBL/GenBank/DDBJ whole genome shotgun (WGS) entry which is preliminary data.</text>
</comment>